<keyword evidence="1" id="KW-0067">ATP-binding</keyword>
<keyword evidence="1" id="KW-0547">Nucleotide-binding</keyword>
<evidence type="ECO:0000313" key="2">
    <source>
        <dbReference type="Proteomes" id="UP000826212"/>
    </source>
</evidence>
<organism evidence="1 2">
    <name type="scientific">Halosquirtibacter laminarini</name>
    <dbReference type="NCBI Taxonomy" id="3374600"/>
    <lineage>
        <taxon>Bacteria</taxon>
        <taxon>Pseudomonadati</taxon>
        <taxon>Bacteroidota</taxon>
        <taxon>Bacteroidia</taxon>
        <taxon>Marinilabiliales</taxon>
        <taxon>Prolixibacteraceae</taxon>
        <taxon>Halosquirtibacter</taxon>
    </lineage>
</organism>
<sequence>MEENSIFDRKSLKLVQGKTADWDELAKVCVAFANATGGEIHIGIEDDKVLPDPNHSKSDIHQRIGVEIHEKKLKRSLDKLIKEGVVNKIGEKKGTKYELSDKS</sequence>
<name>A0AC61NIH8_9BACT</name>
<keyword evidence="2" id="KW-1185">Reference proteome</keyword>
<gene>
    <name evidence="1" type="ORF">K4L44_16305</name>
</gene>
<evidence type="ECO:0000313" key="1">
    <source>
        <dbReference type="EMBL" id="QZE14070.1"/>
    </source>
</evidence>
<accession>A0AC61NIH8</accession>
<protein>
    <submittedName>
        <fullName evidence="1">ATP-binding protein</fullName>
    </submittedName>
</protein>
<dbReference type="Proteomes" id="UP000826212">
    <property type="component" value="Chromosome"/>
</dbReference>
<proteinExistence type="predicted"/>
<dbReference type="EMBL" id="CP081303">
    <property type="protein sequence ID" value="QZE14070.1"/>
    <property type="molecule type" value="Genomic_DNA"/>
</dbReference>
<reference evidence="1" key="1">
    <citation type="submission" date="2021-08" db="EMBL/GenBank/DDBJ databases">
        <title>Novel anaerobic bacterium isolated from sea squirt in East Sea, Republic of Korea.</title>
        <authorList>
            <person name="Nguyen T.H."/>
            <person name="Li Z."/>
            <person name="Lee Y.-J."/>
            <person name="Ko J."/>
            <person name="Kim S.-G."/>
        </authorList>
    </citation>
    <scope>NUCLEOTIDE SEQUENCE</scope>
    <source>
        <strain evidence="1">KCTC 25031</strain>
    </source>
</reference>